<protein>
    <submittedName>
        <fullName evidence="1">Uncharacterized protein</fullName>
    </submittedName>
</protein>
<reference evidence="1 2" key="1">
    <citation type="submission" date="2019-03" db="EMBL/GenBank/DDBJ databases">
        <title>Genomic Encyclopedia of Archaeal and Bacterial Type Strains, Phase II (KMG-II): from individual species to whole genera.</title>
        <authorList>
            <person name="Goeker M."/>
        </authorList>
    </citation>
    <scope>NUCLEOTIDE SEQUENCE [LARGE SCALE GENOMIC DNA]</scope>
    <source>
        <strain evidence="1 2">DSM 21537</strain>
    </source>
</reference>
<dbReference type="AlphaFoldDB" id="A0A4V3HHN2"/>
<evidence type="ECO:0000313" key="2">
    <source>
        <dbReference type="Proteomes" id="UP000294684"/>
    </source>
</evidence>
<comment type="caution">
    <text evidence="1">The sequence shown here is derived from an EMBL/GenBank/DDBJ whole genome shotgun (WGS) entry which is preliminary data.</text>
</comment>
<dbReference type="GeneID" id="79829222"/>
<proteinExistence type="predicted"/>
<keyword evidence="2" id="KW-1185">Reference proteome</keyword>
<name>A0A4V3HHN2_LEPME</name>
<dbReference type="RefSeq" id="WP_040917020.1">
    <property type="nucleotide sequence ID" value="NZ_SORO01000009.1"/>
</dbReference>
<dbReference type="OrthoDB" id="343178at2"/>
<organism evidence="1 2">
    <name type="scientific">Leptospira meyeri</name>
    <dbReference type="NCBI Taxonomy" id="29508"/>
    <lineage>
        <taxon>Bacteria</taxon>
        <taxon>Pseudomonadati</taxon>
        <taxon>Spirochaetota</taxon>
        <taxon>Spirochaetia</taxon>
        <taxon>Leptospirales</taxon>
        <taxon>Leptospiraceae</taxon>
        <taxon>Leptospira</taxon>
    </lineage>
</organism>
<sequence length="96" mass="11341">MKKNLTLLFSVYFISFGEFQDLSAQTIDFSKEKPIHPYYETMDENYSIDCKEKQLCMENCKDSFTFISNKFKDKNNARLGCFADCRKIVCFSKNKK</sequence>
<dbReference type="Proteomes" id="UP000294684">
    <property type="component" value="Unassembled WGS sequence"/>
</dbReference>
<accession>A0A4V3HHN2</accession>
<dbReference type="EMBL" id="SORO01000009">
    <property type="protein sequence ID" value="TDY66133.1"/>
    <property type="molecule type" value="Genomic_DNA"/>
</dbReference>
<evidence type="ECO:0000313" key="1">
    <source>
        <dbReference type="EMBL" id="TDY66133.1"/>
    </source>
</evidence>
<gene>
    <name evidence="1" type="ORF">CLV96_3986</name>
</gene>